<comment type="caution">
    <text evidence="3">The sequence shown here is derived from an EMBL/GenBank/DDBJ whole genome shotgun (WGS) entry which is preliminary data.</text>
</comment>
<reference evidence="3 4" key="1">
    <citation type="submission" date="2019-10" db="EMBL/GenBank/DDBJ databases">
        <title>Taxonomy of Antarctic Massilia spp.: description of Massilia rubra sp. nov., Massilia aquatica sp. nov., Massilia mucilaginosa sp. nov., Massilia frigida sp. nov. isolated from streams, lakes and regoliths.</title>
        <authorList>
            <person name="Holochova P."/>
            <person name="Sedlacek I."/>
            <person name="Kralova S."/>
            <person name="Maslanova I."/>
            <person name="Busse H.-J."/>
            <person name="Stankova E."/>
            <person name="Vrbovska V."/>
            <person name="Kovarovic V."/>
            <person name="Bartak M."/>
            <person name="Svec P."/>
            <person name="Pantucek R."/>
        </authorList>
    </citation>
    <scope>NUCLEOTIDE SEQUENCE [LARGE SCALE GENOMIC DNA]</scope>
    <source>
        <strain evidence="3 4">CCM 8695</strain>
    </source>
</reference>
<dbReference type="InterPro" id="IPR048911">
    <property type="entry name" value="Bflower"/>
</dbReference>
<dbReference type="RefSeq" id="WP_167091592.1">
    <property type="nucleotide sequence ID" value="NZ_WHJG01000039.1"/>
</dbReference>
<organism evidence="3 4">
    <name type="scientific">Massilia frigida</name>
    <dbReference type="NCBI Taxonomy" id="2609281"/>
    <lineage>
        <taxon>Bacteria</taxon>
        <taxon>Pseudomonadati</taxon>
        <taxon>Pseudomonadota</taxon>
        <taxon>Betaproteobacteria</taxon>
        <taxon>Burkholderiales</taxon>
        <taxon>Oxalobacteraceae</taxon>
        <taxon>Telluria group</taxon>
        <taxon>Massilia</taxon>
    </lineage>
</organism>
<feature type="domain" description="4-fold beta flower" evidence="2">
    <location>
        <begin position="4"/>
        <end position="111"/>
    </location>
</feature>
<gene>
    <name evidence="3" type="ORF">F2P44_26885</name>
</gene>
<evidence type="ECO:0000313" key="3">
    <source>
        <dbReference type="EMBL" id="NHZ82872.1"/>
    </source>
</evidence>
<name>A0ABX0NCM5_9BURK</name>
<protein>
    <recommendedName>
        <fullName evidence="2">4-fold beta flower domain-containing protein</fullName>
    </recommendedName>
</protein>
<evidence type="ECO:0000256" key="1">
    <source>
        <dbReference type="SAM" id="MobiDB-lite"/>
    </source>
</evidence>
<dbReference type="Proteomes" id="UP000621455">
    <property type="component" value="Unassembled WGS sequence"/>
</dbReference>
<dbReference type="Pfam" id="PF21784">
    <property type="entry name" value="Bflower"/>
    <property type="match status" value="1"/>
</dbReference>
<evidence type="ECO:0000259" key="2">
    <source>
        <dbReference type="Pfam" id="PF21784"/>
    </source>
</evidence>
<evidence type="ECO:0000313" key="4">
    <source>
        <dbReference type="Proteomes" id="UP000621455"/>
    </source>
</evidence>
<proteinExistence type="predicted"/>
<feature type="region of interest" description="Disordered" evidence="1">
    <location>
        <begin position="80"/>
        <end position="106"/>
    </location>
</feature>
<accession>A0ABX0NCM5</accession>
<sequence length="141" mass="15027">MLTWLYDEAGRAAAILDEFCLRTLGGEPAGLVFGLSAFSLRGEHIGWFEDGVLYDVDNQRLGFLAGARGMAHDFPALLPPPPEPVFGKRPTVPTLRARPVRRPAGGWSPHGLPGYIDASATLAALETPQPAARAALNELPG</sequence>
<keyword evidence="4" id="KW-1185">Reference proteome</keyword>
<dbReference type="EMBL" id="WHJG01000039">
    <property type="protein sequence ID" value="NHZ82872.1"/>
    <property type="molecule type" value="Genomic_DNA"/>
</dbReference>